<dbReference type="PANTHER" id="PTHR43877:SF2">
    <property type="entry name" value="AMINOALKYLPHOSPHONATE N-ACETYLTRANSFERASE-RELATED"/>
    <property type="match status" value="1"/>
</dbReference>
<dbReference type="InterPro" id="IPR000182">
    <property type="entry name" value="GNAT_dom"/>
</dbReference>
<dbReference type="CDD" id="cd04301">
    <property type="entry name" value="NAT_SF"/>
    <property type="match status" value="1"/>
</dbReference>
<keyword evidence="2" id="KW-0012">Acyltransferase</keyword>
<evidence type="ECO:0000313" key="5">
    <source>
        <dbReference type="Proteomes" id="UP000248975"/>
    </source>
</evidence>
<dbReference type="GO" id="GO:0016747">
    <property type="term" value="F:acyltransferase activity, transferring groups other than amino-acyl groups"/>
    <property type="evidence" value="ECO:0007669"/>
    <property type="project" value="InterPro"/>
</dbReference>
<dbReference type="AlphaFoldDB" id="A0A2W5UBD1"/>
<dbReference type="Proteomes" id="UP000248975">
    <property type="component" value="Unassembled WGS sequence"/>
</dbReference>
<dbReference type="Gene3D" id="3.40.630.30">
    <property type="match status" value="1"/>
</dbReference>
<protein>
    <submittedName>
        <fullName evidence="4">GNAT family N-acetyltransferase</fullName>
    </submittedName>
</protein>
<dbReference type="EMBL" id="QFQS01000001">
    <property type="protein sequence ID" value="PZR00674.1"/>
    <property type="molecule type" value="Genomic_DNA"/>
</dbReference>
<name>A0A2W5UBD1_CERSP</name>
<evidence type="ECO:0000259" key="3">
    <source>
        <dbReference type="PROSITE" id="PS51186"/>
    </source>
</evidence>
<dbReference type="SUPFAM" id="SSF55729">
    <property type="entry name" value="Acyl-CoA N-acyltransferases (Nat)"/>
    <property type="match status" value="1"/>
</dbReference>
<feature type="domain" description="N-acetyltransferase" evidence="3">
    <location>
        <begin position="1"/>
        <end position="164"/>
    </location>
</feature>
<comment type="caution">
    <text evidence="4">The sequence shown here is derived from an EMBL/GenBank/DDBJ whole genome shotgun (WGS) entry which is preliminary data.</text>
</comment>
<sequence>MILRPISPDTDRDLVDALFLESADYILMERDVLPGAELTTEYFTEAPPGIDPATSLRLGAIGPDGRLLGLIEASFGYPTETDAYLGLMVLAQHARGRGLGRTLLKIVEDEARSRGKTRLYLAVLDANPRGRAFWEREGFTLHEAGRQVTLGAKTQTATRMDKPL</sequence>
<organism evidence="4 5">
    <name type="scientific">Cereibacter sphaeroides</name>
    <name type="common">Rhodobacter sphaeroides</name>
    <dbReference type="NCBI Taxonomy" id="1063"/>
    <lineage>
        <taxon>Bacteria</taxon>
        <taxon>Pseudomonadati</taxon>
        <taxon>Pseudomonadota</taxon>
        <taxon>Alphaproteobacteria</taxon>
        <taxon>Rhodobacterales</taxon>
        <taxon>Paracoccaceae</taxon>
        <taxon>Cereibacter</taxon>
    </lineage>
</organism>
<dbReference type="Pfam" id="PF00583">
    <property type="entry name" value="Acetyltransf_1"/>
    <property type="match status" value="1"/>
</dbReference>
<proteinExistence type="predicted"/>
<dbReference type="PROSITE" id="PS51186">
    <property type="entry name" value="GNAT"/>
    <property type="match status" value="1"/>
</dbReference>
<dbReference type="PANTHER" id="PTHR43877">
    <property type="entry name" value="AMINOALKYLPHOSPHONATE N-ACETYLTRANSFERASE-RELATED-RELATED"/>
    <property type="match status" value="1"/>
</dbReference>
<accession>A0A2W5UBD1</accession>
<reference evidence="4 5" key="1">
    <citation type="submission" date="2017-08" db="EMBL/GenBank/DDBJ databases">
        <title>Infants hospitalized years apart are colonized by the same room-sourced microbial strains.</title>
        <authorList>
            <person name="Brooks B."/>
            <person name="Olm M.R."/>
            <person name="Firek B.A."/>
            <person name="Baker R."/>
            <person name="Thomas B.C."/>
            <person name="Morowitz M.J."/>
            <person name="Banfield J.F."/>
        </authorList>
    </citation>
    <scope>NUCLEOTIDE SEQUENCE [LARGE SCALE GENOMIC DNA]</scope>
    <source>
        <strain evidence="4">S2_003_000_R2_11</strain>
    </source>
</reference>
<gene>
    <name evidence="4" type="ORF">DI533_09075</name>
</gene>
<evidence type="ECO:0000313" key="4">
    <source>
        <dbReference type="EMBL" id="PZR00674.1"/>
    </source>
</evidence>
<evidence type="ECO:0000256" key="1">
    <source>
        <dbReference type="ARBA" id="ARBA00022679"/>
    </source>
</evidence>
<keyword evidence="1 4" id="KW-0808">Transferase</keyword>
<evidence type="ECO:0000256" key="2">
    <source>
        <dbReference type="ARBA" id="ARBA00023315"/>
    </source>
</evidence>
<dbReference type="InterPro" id="IPR050832">
    <property type="entry name" value="Bact_Acetyltransf"/>
</dbReference>
<dbReference type="InterPro" id="IPR016181">
    <property type="entry name" value="Acyl_CoA_acyltransferase"/>
</dbReference>